<reference evidence="2" key="1">
    <citation type="submission" date="2019-09" db="EMBL/GenBank/DDBJ databases">
        <title>Characterisation of the sponge microbiome using genome-centric metagenomics.</title>
        <authorList>
            <person name="Engelberts J.P."/>
            <person name="Robbins S.J."/>
            <person name="De Goeij J.M."/>
            <person name="Aranda M."/>
            <person name="Bell S.C."/>
            <person name="Webster N.S."/>
        </authorList>
    </citation>
    <scope>NUCLEOTIDE SEQUENCE</scope>
    <source>
        <strain evidence="2">SB0661_bin_32</strain>
    </source>
</reference>
<dbReference type="AlphaFoldDB" id="A0A6B1D2J3"/>
<sequence>MPHIPRHSGGEGEGWEDSRDWQVIAAAFESGVIAPEGVQAGWESPALPASLRALAQALNRPEGAAPPFRYDLPPTLRMMANAVQSGDSALPRAAGDGDGASDSAALAEETARFTAERVLTEAEGRLFGSRGRWIDDAQEPGGGYWWRGDPEDQAMEAARDRQRISEALAEEAARLGEALFAGGEGEAAAAVEIGRAVAHEVDVGDLGRTLADALAQAVREAIAGHSFAAAADMRHTAGAKTGAGRLGADTRQGTARRTQTAAQRGRLSTAGGRTERL</sequence>
<comment type="caution">
    <text evidence="2">The sequence shown here is derived from an EMBL/GenBank/DDBJ whole genome shotgun (WGS) entry which is preliminary data.</text>
</comment>
<evidence type="ECO:0000256" key="1">
    <source>
        <dbReference type="SAM" id="MobiDB-lite"/>
    </source>
</evidence>
<gene>
    <name evidence="2" type="ORF">F4X14_01565</name>
</gene>
<accession>A0A6B1D2J3</accession>
<dbReference type="EMBL" id="VXMH01000010">
    <property type="protein sequence ID" value="MYC93633.1"/>
    <property type="molecule type" value="Genomic_DNA"/>
</dbReference>
<feature type="region of interest" description="Disordered" evidence="1">
    <location>
        <begin position="240"/>
        <end position="277"/>
    </location>
</feature>
<name>A0A6B1D2J3_9CHLR</name>
<evidence type="ECO:0000313" key="2">
    <source>
        <dbReference type="EMBL" id="MYC93633.1"/>
    </source>
</evidence>
<proteinExistence type="predicted"/>
<feature type="compositionally biased region" description="Low complexity" evidence="1">
    <location>
        <begin position="247"/>
        <end position="266"/>
    </location>
</feature>
<organism evidence="2">
    <name type="scientific">Caldilineaceae bacterium SB0661_bin_32</name>
    <dbReference type="NCBI Taxonomy" id="2605255"/>
    <lineage>
        <taxon>Bacteria</taxon>
        <taxon>Bacillati</taxon>
        <taxon>Chloroflexota</taxon>
        <taxon>Caldilineae</taxon>
        <taxon>Caldilineales</taxon>
        <taxon>Caldilineaceae</taxon>
    </lineage>
</organism>
<protein>
    <submittedName>
        <fullName evidence="2">Uncharacterized protein</fullName>
    </submittedName>
</protein>